<dbReference type="EMBL" id="JBBPFD010000007">
    <property type="protein sequence ID" value="KAK7918830.1"/>
    <property type="molecule type" value="Genomic_DNA"/>
</dbReference>
<dbReference type="Pfam" id="PF00520">
    <property type="entry name" value="Ion_trans"/>
    <property type="match status" value="1"/>
</dbReference>
<dbReference type="GO" id="GO:0005248">
    <property type="term" value="F:voltage-gated sodium channel activity"/>
    <property type="evidence" value="ECO:0007669"/>
    <property type="project" value="TreeGrafter"/>
</dbReference>
<evidence type="ECO:0000256" key="3">
    <source>
        <dbReference type="ARBA" id="ARBA00022989"/>
    </source>
</evidence>
<comment type="caution">
    <text evidence="8">The sequence shown here is derived from an EMBL/GenBank/DDBJ whole genome shotgun (WGS) entry which is preliminary data.</text>
</comment>
<dbReference type="PANTHER" id="PTHR10037:SF230">
    <property type="entry name" value="CA[2+]-CHANNEL PROTEIN ALPHA[[1]] SUBUNIT T, ISOFORM F"/>
    <property type="match status" value="1"/>
</dbReference>
<name>A0AAW0P6W0_9GOBI</name>
<dbReference type="GO" id="GO:0043005">
    <property type="term" value="C:neuron projection"/>
    <property type="evidence" value="ECO:0007669"/>
    <property type="project" value="TreeGrafter"/>
</dbReference>
<feature type="transmembrane region" description="Helical" evidence="6">
    <location>
        <begin position="164"/>
        <end position="183"/>
    </location>
</feature>
<dbReference type="GO" id="GO:0001518">
    <property type="term" value="C:voltage-gated sodium channel complex"/>
    <property type="evidence" value="ECO:0007669"/>
    <property type="project" value="TreeGrafter"/>
</dbReference>
<accession>A0AAW0P6W0</accession>
<protein>
    <recommendedName>
        <fullName evidence="7">Ion transport domain-containing protein</fullName>
    </recommendedName>
</protein>
<organism evidence="8 9">
    <name type="scientific">Mugilogobius chulae</name>
    <name type="common">yellowstripe goby</name>
    <dbReference type="NCBI Taxonomy" id="88201"/>
    <lineage>
        <taxon>Eukaryota</taxon>
        <taxon>Metazoa</taxon>
        <taxon>Chordata</taxon>
        <taxon>Craniata</taxon>
        <taxon>Vertebrata</taxon>
        <taxon>Euteleostomi</taxon>
        <taxon>Actinopterygii</taxon>
        <taxon>Neopterygii</taxon>
        <taxon>Teleostei</taxon>
        <taxon>Neoteleostei</taxon>
        <taxon>Acanthomorphata</taxon>
        <taxon>Gobiaria</taxon>
        <taxon>Gobiiformes</taxon>
        <taxon>Gobioidei</taxon>
        <taxon>Gobiidae</taxon>
        <taxon>Gobionellinae</taxon>
        <taxon>Mugilogobius</taxon>
    </lineage>
</organism>
<evidence type="ECO:0000256" key="4">
    <source>
        <dbReference type="ARBA" id="ARBA00023136"/>
    </source>
</evidence>
<dbReference type="Proteomes" id="UP001460270">
    <property type="component" value="Unassembled WGS sequence"/>
</dbReference>
<dbReference type="GO" id="GO:0070509">
    <property type="term" value="P:calcium ion import"/>
    <property type="evidence" value="ECO:0007669"/>
    <property type="project" value="TreeGrafter"/>
</dbReference>
<gene>
    <name evidence="8" type="ORF">WMY93_010114</name>
</gene>
<evidence type="ECO:0000313" key="9">
    <source>
        <dbReference type="Proteomes" id="UP001460270"/>
    </source>
</evidence>
<dbReference type="InterPro" id="IPR027359">
    <property type="entry name" value="Volt_channel_dom_sf"/>
</dbReference>
<feature type="transmembrane region" description="Helical" evidence="6">
    <location>
        <begin position="284"/>
        <end position="310"/>
    </location>
</feature>
<evidence type="ECO:0000256" key="2">
    <source>
        <dbReference type="ARBA" id="ARBA00022692"/>
    </source>
</evidence>
<keyword evidence="2 6" id="KW-0812">Transmembrane</keyword>
<comment type="subcellular location">
    <subcellularLocation>
        <location evidence="1">Membrane</location>
        <topology evidence="1">Multi-pass membrane protein</topology>
    </subcellularLocation>
</comment>
<evidence type="ECO:0000313" key="8">
    <source>
        <dbReference type="EMBL" id="KAK7918830.1"/>
    </source>
</evidence>
<feature type="transmembrane region" description="Helical" evidence="6">
    <location>
        <begin position="43"/>
        <end position="62"/>
    </location>
</feature>
<dbReference type="Gene3D" id="1.20.120.350">
    <property type="entry name" value="Voltage-gated potassium channels. Chain C"/>
    <property type="match status" value="1"/>
</dbReference>
<dbReference type="InterPro" id="IPR005821">
    <property type="entry name" value="Ion_trans_dom"/>
</dbReference>
<dbReference type="PANTHER" id="PTHR10037">
    <property type="entry name" value="VOLTAGE-GATED CATION CHANNEL CALCIUM AND SODIUM"/>
    <property type="match status" value="1"/>
</dbReference>
<dbReference type="AlphaFoldDB" id="A0AAW0P6W0"/>
<feature type="transmembrane region" description="Helical" evidence="6">
    <location>
        <begin position="74"/>
        <end position="98"/>
    </location>
</feature>
<evidence type="ECO:0000256" key="6">
    <source>
        <dbReference type="SAM" id="Phobius"/>
    </source>
</evidence>
<dbReference type="InterPro" id="IPR043203">
    <property type="entry name" value="VGCC_Ca_Na"/>
</dbReference>
<evidence type="ECO:0000256" key="1">
    <source>
        <dbReference type="ARBA" id="ARBA00004141"/>
    </source>
</evidence>
<evidence type="ECO:0000256" key="5">
    <source>
        <dbReference type="SAM" id="MobiDB-lite"/>
    </source>
</evidence>
<feature type="region of interest" description="Disordered" evidence="5">
    <location>
        <begin position="1"/>
        <end position="23"/>
    </location>
</feature>
<dbReference type="GO" id="GO:0008332">
    <property type="term" value="F:low voltage-gated calcium channel activity"/>
    <property type="evidence" value="ECO:0007669"/>
    <property type="project" value="TreeGrafter"/>
</dbReference>
<feature type="domain" description="Ion transport" evidence="7">
    <location>
        <begin position="42"/>
        <end position="320"/>
    </location>
</feature>
<sequence length="456" mass="53071">MSRESVAVERGSPQQEPDETPGISFNTRSSRFYRWCQRLTSQWWNYIFATVVLMNCAAMAWFDPCRGRRSNLEFLDYAFFAFFLVEMIMKVFSLGFFGRNSYLDNNWNKLDLFTLFVELLGFILNSLNTDISWLPDFFRPFRLVSRMSSMLVFVEMLVETLPMFGNILLLCNFIILVFSVVGVQMWGGLLRNRCFLGENVTKYNVSLPPFYSDSDPLPYICAPPHSQGMRRCTDIPFYEQNNITCLVPPTSPTQTSWPRWTRTTVITLEGWSEIMYMVMDAFSFWSFIFFVLVTIIGAFVVMNVCAVVIATQFSESMERRHLDENTGPSTLQQLLDRTLQVCQRFSSHVPHFRRLASRVQKVWYPLRPKIHRFLLHKVSQRLLKWSVFLSVVIAAAEHHNQWLRTLNRTLNVSHRKADDFTVVNTVRGHEEKPATRDQTGVNTTLLACLYPDCSAR</sequence>
<dbReference type="Gene3D" id="1.10.287.70">
    <property type="match status" value="1"/>
</dbReference>
<keyword evidence="4 6" id="KW-0472">Membrane</keyword>
<reference evidence="9" key="1">
    <citation type="submission" date="2024-04" db="EMBL/GenBank/DDBJ databases">
        <title>Salinicola lusitanus LLJ914,a marine bacterium isolated from the Okinawa Trough.</title>
        <authorList>
            <person name="Li J."/>
        </authorList>
    </citation>
    <scope>NUCLEOTIDE SEQUENCE [LARGE SCALE GENOMIC DNA]</scope>
</reference>
<evidence type="ECO:0000259" key="7">
    <source>
        <dbReference type="Pfam" id="PF00520"/>
    </source>
</evidence>
<keyword evidence="9" id="KW-1185">Reference proteome</keyword>
<feature type="transmembrane region" description="Helical" evidence="6">
    <location>
        <begin position="110"/>
        <end position="128"/>
    </location>
</feature>
<keyword evidence="3 6" id="KW-1133">Transmembrane helix</keyword>
<dbReference type="SUPFAM" id="SSF81324">
    <property type="entry name" value="Voltage-gated potassium channels"/>
    <property type="match status" value="1"/>
</dbReference>
<proteinExistence type="predicted"/>
<dbReference type="GO" id="GO:0086010">
    <property type="term" value="P:membrane depolarization during action potential"/>
    <property type="evidence" value="ECO:0007669"/>
    <property type="project" value="TreeGrafter"/>
</dbReference>